<dbReference type="PROSITE" id="PS51257">
    <property type="entry name" value="PROKAR_LIPOPROTEIN"/>
    <property type="match status" value="1"/>
</dbReference>
<feature type="chain" id="PRO_5045169511" description="DUF5666 domain-containing protein" evidence="1">
    <location>
        <begin position="22"/>
        <end position="185"/>
    </location>
</feature>
<gene>
    <name evidence="2" type="ORF">M0H32_09295</name>
</gene>
<feature type="signal peptide" evidence="1">
    <location>
        <begin position="1"/>
        <end position="21"/>
    </location>
</feature>
<dbReference type="EMBL" id="JALNMJ010000005">
    <property type="protein sequence ID" value="MCK7612353.1"/>
    <property type="molecule type" value="Genomic_DNA"/>
</dbReference>
<evidence type="ECO:0000313" key="3">
    <source>
        <dbReference type="Proteomes" id="UP001431221"/>
    </source>
</evidence>
<reference evidence="2" key="1">
    <citation type="submission" date="2022-04" db="EMBL/GenBank/DDBJ databases">
        <title>Roseibium sp. CAU 1639 isolated from mud.</title>
        <authorList>
            <person name="Kim W."/>
        </authorList>
    </citation>
    <scope>NUCLEOTIDE SEQUENCE</scope>
    <source>
        <strain evidence="2">CAU 1639</strain>
    </source>
</reference>
<keyword evidence="1" id="KW-0732">Signal</keyword>
<evidence type="ECO:0008006" key="4">
    <source>
        <dbReference type="Google" id="ProtNLM"/>
    </source>
</evidence>
<keyword evidence="3" id="KW-1185">Reference proteome</keyword>
<dbReference type="Proteomes" id="UP001431221">
    <property type="component" value="Unassembled WGS sequence"/>
</dbReference>
<organism evidence="2 3">
    <name type="scientific">Roseibium sediminicola</name>
    <dbReference type="NCBI Taxonomy" id="2933272"/>
    <lineage>
        <taxon>Bacteria</taxon>
        <taxon>Pseudomonadati</taxon>
        <taxon>Pseudomonadota</taxon>
        <taxon>Alphaproteobacteria</taxon>
        <taxon>Hyphomicrobiales</taxon>
        <taxon>Stappiaceae</taxon>
        <taxon>Roseibium</taxon>
    </lineage>
</organism>
<evidence type="ECO:0000256" key="1">
    <source>
        <dbReference type="SAM" id="SignalP"/>
    </source>
</evidence>
<protein>
    <recommendedName>
        <fullName evidence="4">DUF5666 domain-containing protein</fullName>
    </recommendedName>
</protein>
<dbReference type="RefSeq" id="WP_248153301.1">
    <property type="nucleotide sequence ID" value="NZ_JALNMJ010000005.1"/>
</dbReference>
<evidence type="ECO:0000313" key="2">
    <source>
        <dbReference type="EMBL" id="MCK7612353.1"/>
    </source>
</evidence>
<sequence length="185" mass="19105">MTTKLLTCTALLLGLALTACNSVETKTSLVTPTTHSVRTAGPGDVVMSFGSRRSLPNAFGKADAFGRTTNAGGTTVRYVGSRGGNAIFERTDVAVTSDATTMSETPVVIPSTTRTNISGTVGTVPVSGTATSTSYKFIPARGSSQYATQSRPIQFSLGKGQSVKVSGRTLRVVGVGASSVDYRIE</sequence>
<comment type="caution">
    <text evidence="2">The sequence shown here is derived from an EMBL/GenBank/DDBJ whole genome shotgun (WGS) entry which is preliminary data.</text>
</comment>
<name>A0ABT0GSF3_9HYPH</name>
<accession>A0ABT0GSF3</accession>
<proteinExistence type="predicted"/>